<protein>
    <recommendedName>
        <fullName evidence="1">AAA domain-containing protein</fullName>
    </recommendedName>
</protein>
<feature type="domain" description="AAA" evidence="1">
    <location>
        <begin position="9"/>
        <end position="66"/>
    </location>
</feature>
<name>X1GQF2_9ZZZZ</name>
<dbReference type="AlphaFoldDB" id="X1GQF2"/>
<evidence type="ECO:0000313" key="2">
    <source>
        <dbReference type="EMBL" id="GAH43839.1"/>
    </source>
</evidence>
<dbReference type="InterPro" id="IPR025669">
    <property type="entry name" value="AAA_dom"/>
</dbReference>
<feature type="non-terminal residue" evidence="2">
    <location>
        <position position="112"/>
    </location>
</feature>
<organism evidence="2">
    <name type="scientific">marine sediment metagenome</name>
    <dbReference type="NCBI Taxonomy" id="412755"/>
    <lineage>
        <taxon>unclassified sequences</taxon>
        <taxon>metagenomes</taxon>
        <taxon>ecological metagenomes</taxon>
    </lineage>
</organism>
<proteinExistence type="predicted"/>
<sequence>MKRLVTMGRGGSGKTTFVALMTKYFIEKGETPILLIDADSDQNLSEMLGVDLKEDGKKTVSELLVETFLEGGGTTVGVPPSKRIESKIWELGLYEGENFDFMAIGTKFIEGC</sequence>
<evidence type="ECO:0000259" key="1">
    <source>
        <dbReference type="Pfam" id="PF13614"/>
    </source>
</evidence>
<comment type="caution">
    <text evidence="2">The sequence shown here is derived from an EMBL/GenBank/DDBJ whole genome shotgun (WGS) entry which is preliminary data.</text>
</comment>
<accession>X1GQF2</accession>
<dbReference type="SUPFAM" id="SSF52540">
    <property type="entry name" value="P-loop containing nucleoside triphosphate hydrolases"/>
    <property type="match status" value="1"/>
</dbReference>
<gene>
    <name evidence="2" type="ORF">S03H2_11741</name>
</gene>
<dbReference type="EMBL" id="BARU01005981">
    <property type="protein sequence ID" value="GAH43839.1"/>
    <property type="molecule type" value="Genomic_DNA"/>
</dbReference>
<dbReference type="Gene3D" id="3.40.50.300">
    <property type="entry name" value="P-loop containing nucleotide triphosphate hydrolases"/>
    <property type="match status" value="1"/>
</dbReference>
<dbReference type="Pfam" id="PF13614">
    <property type="entry name" value="AAA_31"/>
    <property type="match status" value="1"/>
</dbReference>
<dbReference type="InterPro" id="IPR027417">
    <property type="entry name" value="P-loop_NTPase"/>
</dbReference>
<reference evidence="2" key="1">
    <citation type="journal article" date="2014" name="Front. Microbiol.">
        <title>High frequency of phylogenetically diverse reductive dehalogenase-homologous genes in deep subseafloor sedimentary metagenomes.</title>
        <authorList>
            <person name="Kawai M."/>
            <person name="Futagami T."/>
            <person name="Toyoda A."/>
            <person name="Takaki Y."/>
            <person name="Nishi S."/>
            <person name="Hori S."/>
            <person name="Arai W."/>
            <person name="Tsubouchi T."/>
            <person name="Morono Y."/>
            <person name="Uchiyama I."/>
            <person name="Ito T."/>
            <person name="Fujiyama A."/>
            <person name="Inagaki F."/>
            <person name="Takami H."/>
        </authorList>
    </citation>
    <scope>NUCLEOTIDE SEQUENCE</scope>
    <source>
        <strain evidence="2">Expedition CK06-06</strain>
    </source>
</reference>